<proteinExistence type="predicted"/>
<gene>
    <name evidence="1" type="ORF">K6L26_30470</name>
</gene>
<name>A0ACD1FRB7_MYCFR</name>
<protein>
    <submittedName>
        <fullName evidence="1">Uncharacterized protein</fullName>
    </submittedName>
</protein>
<accession>A0ACD1FRB7</accession>
<evidence type="ECO:0000313" key="2">
    <source>
        <dbReference type="Proteomes" id="UP000825598"/>
    </source>
</evidence>
<dbReference type="Proteomes" id="UP000825598">
    <property type="component" value="Plasmid unnamed1"/>
</dbReference>
<keyword evidence="1" id="KW-0614">Plasmid</keyword>
<organism evidence="1 2">
    <name type="scientific">Mycolicibacterium farcinogenes</name>
    <name type="common">Mycobacterium farcinogenes</name>
    <dbReference type="NCBI Taxonomy" id="1802"/>
    <lineage>
        <taxon>Bacteria</taxon>
        <taxon>Bacillati</taxon>
        <taxon>Actinomycetota</taxon>
        <taxon>Actinomycetes</taxon>
        <taxon>Mycobacteriales</taxon>
        <taxon>Mycobacteriaceae</taxon>
        <taxon>Mycolicibacterium</taxon>
    </lineage>
</organism>
<dbReference type="EMBL" id="CP081674">
    <property type="protein sequence ID" value="QZH69460.1"/>
    <property type="molecule type" value="Genomic_DNA"/>
</dbReference>
<reference evidence="1" key="1">
    <citation type="submission" date="2021-07" db="EMBL/GenBank/DDBJ databases">
        <title>Complete Genome Sequences of Mycobacterium farcinogenes Isolated from Clinical Specimens from Patients in Thailand.</title>
        <authorList>
            <person name="Sodsai P."/>
        </authorList>
    </citation>
    <scope>NUCLEOTIDE SEQUENCE</scope>
    <source>
        <strain evidence="1">BKK/CU-MFGFA-001</strain>
    </source>
</reference>
<geneLocation type="plasmid" evidence="1 2">
    <name>unnamed1</name>
</geneLocation>
<keyword evidence="2" id="KW-1185">Reference proteome</keyword>
<sequence length="352" mass="36588">MSQSELPRAEAAWITKIRESMGQPTEADHDFADLDDGEYDGVAGDEWSGDDDDQQLIEGPDESVEAAGRDVESDHSGIEVERADADPEADEDESGSEGRRFNPWVAGGFGAAAVVATIVTLVASSVFSREDPPPPPAPPSAVAKPAAPPPPPSAAPAAVDGPLRFTATSPCDKLPGSTSAQLLADPHSNAPWVCASAVPGEMLTLTLDRPAVITAVSIVPGAVSKSNAPDQADPWPQYRVVKRLQWLFNDTANTLKPQDTGNAHGEAVMPVPRPLASVVTVLIQETNRPPLVAPPTTPAAAGPGNDIFAPIFGGPGLPATTDPVFGNGDDRPHPSDGKFAISSIKIIGHEVK</sequence>
<evidence type="ECO:0000313" key="1">
    <source>
        <dbReference type="EMBL" id="QZH69460.1"/>
    </source>
</evidence>